<dbReference type="GO" id="GO:0016020">
    <property type="term" value="C:membrane"/>
    <property type="evidence" value="ECO:0007669"/>
    <property type="project" value="UniProtKB-SubCell"/>
</dbReference>
<dbReference type="SUPFAM" id="SSF48264">
    <property type="entry name" value="Cytochrome P450"/>
    <property type="match status" value="1"/>
</dbReference>
<keyword evidence="9 12" id="KW-0408">Iron</keyword>
<dbReference type="AlphaFoldDB" id="A0A6J0N7E3"/>
<evidence type="ECO:0000256" key="10">
    <source>
        <dbReference type="ARBA" id="ARBA00023033"/>
    </source>
</evidence>
<keyword evidence="11" id="KW-0472">Membrane</keyword>
<dbReference type="GO" id="GO:0020037">
    <property type="term" value="F:heme binding"/>
    <property type="evidence" value="ECO:0007669"/>
    <property type="project" value="InterPro"/>
</dbReference>
<dbReference type="GO" id="GO:0005506">
    <property type="term" value="F:iron ion binding"/>
    <property type="evidence" value="ECO:0007669"/>
    <property type="project" value="InterPro"/>
</dbReference>
<gene>
    <name evidence="15" type="primary">LOC108851562</name>
</gene>
<dbReference type="InterPro" id="IPR002401">
    <property type="entry name" value="Cyt_P450_E_grp-I"/>
</dbReference>
<dbReference type="PANTHER" id="PTHR47947">
    <property type="entry name" value="CYTOCHROME P450 82C3-RELATED"/>
    <property type="match status" value="1"/>
</dbReference>
<dbReference type="PRINTS" id="PR00463">
    <property type="entry name" value="EP450I"/>
</dbReference>
<organism evidence="14 15">
    <name type="scientific">Raphanus sativus</name>
    <name type="common">Radish</name>
    <name type="synonym">Raphanus raphanistrum var. sativus</name>
    <dbReference type="NCBI Taxonomy" id="3726"/>
    <lineage>
        <taxon>Eukaryota</taxon>
        <taxon>Viridiplantae</taxon>
        <taxon>Streptophyta</taxon>
        <taxon>Embryophyta</taxon>
        <taxon>Tracheophyta</taxon>
        <taxon>Spermatophyta</taxon>
        <taxon>Magnoliopsida</taxon>
        <taxon>eudicotyledons</taxon>
        <taxon>Gunneridae</taxon>
        <taxon>Pentapetalae</taxon>
        <taxon>rosids</taxon>
        <taxon>malvids</taxon>
        <taxon>Brassicales</taxon>
        <taxon>Brassicaceae</taxon>
        <taxon>Brassiceae</taxon>
        <taxon>Raphanus</taxon>
    </lineage>
</organism>
<keyword evidence="6 12" id="KW-0479">Metal-binding</keyword>
<keyword evidence="7" id="KW-1133">Transmembrane helix</keyword>
<reference evidence="15" key="2">
    <citation type="submission" date="2025-08" db="UniProtKB">
        <authorList>
            <consortium name="RefSeq"/>
        </authorList>
    </citation>
    <scope>IDENTIFICATION</scope>
    <source>
        <tissue evidence="15">Leaf</tissue>
    </source>
</reference>
<evidence type="ECO:0000256" key="5">
    <source>
        <dbReference type="ARBA" id="ARBA00022692"/>
    </source>
</evidence>
<evidence type="ECO:0000256" key="3">
    <source>
        <dbReference type="ARBA" id="ARBA00010617"/>
    </source>
</evidence>
<dbReference type="PRINTS" id="PR00385">
    <property type="entry name" value="P450"/>
</dbReference>
<evidence type="ECO:0000256" key="6">
    <source>
        <dbReference type="ARBA" id="ARBA00022723"/>
    </source>
</evidence>
<keyword evidence="4 12" id="KW-0349">Heme</keyword>
<dbReference type="Gene3D" id="1.10.630.10">
    <property type="entry name" value="Cytochrome P450"/>
    <property type="match status" value="1"/>
</dbReference>
<keyword evidence="8 13" id="KW-0560">Oxidoreductase</keyword>
<evidence type="ECO:0000256" key="2">
    <source>
        <dbReference type="ARBA" id="ARBA00004167"/>
    </source>
</evidence>
<dbReference type="InterPro" id="IPR036396">
    <property type="entry name" value="Cyt_P450_sf"/>
</dbReference>
<evidence type="ECO:0000256" key="9">
    <source>
        <dbReference type="ARBA" id="ARBA00023004"/>
    </source>
</evidence>
<proteinExistence type="inferred from homology"/>
<dbReference type="RefSeq" id="XP_018480510.2">
    <property type="nucleotide sequence ID" value="XM_018625008.2"/>
</dbReference>
<dbReference type="GeneID" id="108851562"/>
<feature type="binding site" description="axial binding residue" evidence="12">
    <location>
        <position position="435"/>
    </location>
    <ligand>
        <name>heme</name>
        <dbReference type="ChEBI" id="CHEBI:30413"/>
    </ligand>
    <ligandPart>
        <name>Fe</name>
        <dbReference type="ChEBI" id="CHEBI:18248"/>
    </ligandPart>
</feature>
<evidence type="ECO:0000313" key="15">
    <source>
        <dbReference type="RefSeq" id="XP_018480510.2"/>
    </source>
</evidence>
<evidence type="ECO:0000256" key="7">
    <source>
        <dbReference type="ARBA" id="ARBA00022989"/>
    </source>
</evidence>
<dbReference type="PROSITE" id="PS00086">
    <property type="entry name" value="CYTOCHROME_P450"/>
    <property type="match status" value="1"/>
</dbReference>
<dbReference type="GO" id="GO:0016705">
    <property type="term" value="F:oxidoreductase activity, acting on paired donors, with incorporation or reduction of molecular oxygen"/>
    <property type="evidence" value="ECO:0007669"/>
    <property type="project" value="InterPro"/>
</dbReference>
<comment type="subcellular location">
    <subcellularLocation>
        <location evidence="2">Membrane</location>
        <topology evidence="2">Single-pass membrane protein</topology>
    </subcellularLocation>
</comment>
<dbReference type="CDD" id="cd20653">
    <property type="entry name" value="CYP81"/>
    <property type="match status" value="1"/>
</dbReference>
<evidence type="ECO:0000313" key="14">
    <source>
        <dbReference type="Proteomes" id="UP000504610"/>
    </source>
</evidence>
<keyword evidence="10 13" id="KW-0503">Monooxygenase</keyword>
<dbReference type="Pfam" id="PF00067">
    <property type="entry name" value="p450"/>
    <property type="match status" value="1"/>
</dbReference>
<dbReference type="InterPro" id="IPR050651">
    <property type="entry name" value="Plant_Cytochrome_P450_Monoox"/>
</dbReference>
<comment type="cofactor">
    <cofactor evidence="1 12">
        <name>heme</name>
        <dbReference type="ChEBI" id="CHEBI:30413"/>
    </cofactor>
</comment>
<dbReference type="PANTHER" id="PTHR47947:SF62">
    <property type="entry name" value="CYTOCHROME P450, FAMILY 81, SUBFAMILY D, POLYPEPTIDE 5"/>
    <property type="match status" value="1"/>
</dbReference>
<evidence type="ECO:0000256" key="1">
    <source>
        <dbReference type="ARBA" id="ARBA00001971"/>
    </source>
</evidence>
<sequence>MMDFNPILLLSLLLVLISIKFLFKNSTRKLNLPPSPAYSLPFIGHLYLLKHPVQRTLLSFSESLGNTPIFHLRLGNRLVYVVSTHAVAEECFTRNDVVLANRPELIIGKHVGYNSTIMIAAPYGDHWRNIRRIAAVEIFSSHRVSTFMSIRKDEIRRLITHLSRNSLHGFVEVEMKSLLANLAFNNIIMMVAGKRYYGTGTENNDEARIVRALISEAVAGAGAGNVADYLPIVRWVTDFEKRAKILGKRFDGFLQRLVDEKRAEKERGQTLIDHLLSLQENQPEYYTDVIIKGIIISLVMAGTDTSSITLEWALSNLLNHPEILEKARAEIDDKIGSDRLLEESDIENLPYLQYIVSETFRLYPPVPLLLPHFSSDDCKVAGYDMPRGTMLLTNVWAMHRDHGIWEEAERFKPERFEKEGETRKLMPFGMGRRACPGAELGKRLVSLALGCLIQCFEWERVGEELVDMMEDKGLTMPKATPLRAKCKSRVVARKMIVFV</sequence>
<evidence type="ECO:0000256" key="11">
    <source>
        <dbReference type="ARBA" id="ARBA00023136"/>
    </source>
</evidence>
<evidence type="ECO:0000256" key="12">
    <source>
        <dbReference type="PIRSR" id="PIRSR602401-1"/>
    </source>
</evidence>
<protein>
    <submittedName>
        <fullName evidence="15">Cytochrome P450 81D11</fullName>
    </submittedName>
</protein>
<dbReference type="InterPro" id="IPR001128">
    <property type="entry name" value="Cyt_P450"/>
</dbReference>
<keyword evidence="14" id="KW-1185">Reference proteome</keyword>
<evidence type="ECO:0000256" key="13">
    <source>
        <dbReference type="RuleBase" id="RU000461"/>
    </source>
</evidence>
<dbReference type="GO" id="GO:0004497">
    <property type="term" value="F:monooxygenase activity"/>
    <property type="evidence" value="ECO:0007669"/>
    <property type="project" value="UniProtKB-KW"/>
</dbReference>
<dbReference type="InterPro" id="IPR017972">
    <property type="entry name" value="Cyt_P450_CS"/>
</dbReference>
<evidence type="ECO:0000256" key="8">
    <source>
        <dbReference type="ARBA" id="ARBA00023002"/>
    </source>
</evidence>
<dbReference type="Proteomes" id="UP000504610">
    <property type="component" value="Chromosome 4"/>
</dbReference>
<evidence type="ECO:0000256" key="4">
    <source>
        <dbReference type="ARBA" id="ARBA00022617"/>
    </source>
</evidence>
<name>A0A6J0N7E3_RAPSA</name>
<keyword evidence="5" id="KW-0812">Transmembrane</keyword>
<reference evidence="14" key="1">
    <citation type="journal article" date="2019" name="Database">
        <title>The radish genome database (RadishGD): an integrated information resource for radish genomics.</title>
        <authorList>
            <person name="Yu H.J."/>
            <person name="Baek S."/>
            <person name="Lee Y.J."/>
            <person name="Cho A."/>
            <person name="Mun J.H."/>
        </authorList>
    </citation>
    <scope>NUCLEOTIDE SEQUENCE [LARGE SCALE GENOMIC DNA]</scope>
    <source>
        <strain evidence="14">cv. WK10039</strain>
    </source>
</reference>
<accession>A0A6J0N7E3</accession>
<dbReference type="OrthoDB" id="1055148at2759"/>
<dbReference type="FunFam" id="1.10.630.10:FF:000023">
    <property type="entry name" value="Cytochrome P450 family protein"/>
    <property type="match status" value="1"/>
</dbReference>
<dbReference type="KEGG" id="rsz:108851562"/>
<comment type="similarity">
    <text evidence="3 13">Belongs to the cytochrome P450 family.</text>
</comment>